<dbReference type="Pfam" id="PF13456">
    <property type="entry name" value="RVT_3"/>
    <property type="match status" value="1"/>
</dbReference>
<dbReference type="AlphaFoldDB" id="A0AAV8G3U8"/>
<protein>
    <submittedName>
        <fullName evidence="2">RNA-directed DNA polymerase (Reverse transcriptase)-related family protein</fullName>
    </submittedName>
</protein>
<evidence type="ECO:0000259" key="1">
    <source>
        <dbReference type="Pfam" id="PF13456"/>
    </source>
</evidence>
<reference evidence="2" key="1">
    <citation type="submission" date="2022-08" db="EMBL/GenBank/DDBJ databases">
        <authorList>
            <person name="Marques A."/>
        </authorList>
    </citation>
    <scope>NUCLEOTIDE SEQUENCE</scope>
    <source>
        <strain evidence="2">RhyPub2mFocal</strain>
        <tissue evidence="2">Leaves</tissue>
    </source>
</reference>
<feature type="domain" description="RNase H type-1" evidence="1">
    <location>
        <begin position="314"/>
        <end position="429"/>
    </location>
</feature>
<dbReference type="Proteomes" id="UP001140206">
    <property type="component" value="Chromosome 2"/>
</dbReference>
<dbReference type="InterPro" id="IPR044730">
    <property type="entry name" value="RNase_H-like_dom_plant"/>
</dbReference>
<dbReference type="PANTHER" id="PTHR33116:SF86">
    <property type="entry name" value="REVERSE TRANSCRIPTASE DOMAIN-CONTAINING PROTEIN"/>
    <property type="match status" value="1"/>
</dbReference>
<dbReference type="CDD" id="cd06222">
    <property type="entry name" value="RNase_H_like"/>
    <property type="match status" value="1"/>
</dbReference>
<evidence type="ECO:0000313" key="3">
    <source>
        <dbReference type="Proteomes" id="UP001140206"/>
    </source>
</evidence>
<accession>A0AAV8G3U8</accession>
<keyword evidence="2" id="KW-0695">RNA-directed DNA polymerase</keyword>
<dbReference type="GO" id="GO:0003964">
    <property type="term" value="F:RNA-directed DNA polymerase activity"/>
    <property type="evidence" value="ECO:0007669"/>
    <property type="project" value="UniProtKB-KW"/>
</dbReference>
<comment type="caution">
    <text evidence="2">The sequence shown here is derived from an EMBL/GenBank/DDBJ whole genome shotgun (WGS) entry which is preliminary data.</text>
</comment>
<gene>
    <name evidence="2" type="ORF">LUZ62_051015</name>
</gene>
<dbReference type="GO" id="GO:0003676">
    <property type="term" value="F:nucleic acid binding"/>
    <property type="evidence" value="ECO:0007669"/>
    <property type="project" value="InterPro"/>
</dbReference>
<dbReference type="EMBL" id="JAMFTS010000002">
    <property type="protein sequence ID" value="KAJ4799769.1"/>
    <property type="molecule type" value="Genomic_DNA"/>
</dbReference>
<keyword evidence="3" id="KW-1185">Reference proteome</keyword>
<dbReference type="SUPFAM" id="SSF53098">
    <property type="entry name" value="Ribonuclease H-like"/>
    <property type="match status" value="1"/>
</dbReference>
<dbReference type="GO" id="GO:0004523">
    <property type="term" value="F:RNA-DNA hybrid ribonuclease activity"/>
    <property type="evidence" value="ECO:0007669"/>
    <property type="project" value="InterPro"/>
</dbReference>
<keyword evidence="2" id="KW-0548">Nucleotidyltransferase</keyword>
<name>A0AAV8G3U8_9POAL</name>
<dbReference type="InterPro" id="IPR002156">
    <property type="entry name" value="RNaseH_domain"/>
</dbReference>
<dbReference type="Gene3D" id="3.30.420.10">
    <property type="entry name" value="Ribonuclease H-like superfamily/Ribonuclease H"/>
    <property type="match status" value="1"/>
</dbReference>
<evidence type="ECO:0000313" key="2">
    <source>
        <dbReference type="EMBL" id="KAJ4799769.1"/>
    </source>
</evidence>
<keyword evidence="2" id="KW-0808">Transferase</keyword>
<sequence>MLLEKIKAKLSGWKSNMLSHAGRLVMIKSVLMTMPVYYMSIEILPKGIIKEINSLMAKFFWEKTAHSRYLSFISWKKLCQPVSSGVLGLKDLQSFGEAIFFKIVWALMAEVEKPWVQLCKAKYYPKVEYWRARSGNKGSKMWRQVMGHRDFFKEKVMWQLGNGHKTYALSQPWFHGWMVQEQASMFDRTLRVKDLVDAHNGQWEFQKLTRLFQPTQVQNIIHGVSIPNLNDTREDRLIWKCAKNGKYSPKEDYRELMQAQQNMTVQHQGIWERIWHCKNILPKSGRKETELQEVASEGWQVLVDASWDVSCRAGCAYIIYAQGILHSVGMQAHQLQDSFMAETLALHEAITHVYGREEVSLDTTVQFFSDCMNLVQAVNHRELDELPSWEARGLVQDIINRLDERQQRITLQYARREAVVQAHNLANAARRTEFNFKGKPNWLMQQHEGISNELDTRFFQRVQEHPP</sequence>
<dbReference type="PANTHER" id="PTHR33116">
    <property type="entry name" value="REVERSE TRANSCRIPTASE ZINC-BINDING DOMAIN-CONTAINING PROTEIN-RELATED-RELATED"/>
    <property type="match status" value="1"/>
</dbReference>
<proteinExistence type="predicted"/>
<organism evidence="2 3">
    <name type="scientific">Rhynchospora pubera</name>
    <dbReference type="NCBI Taxonomy" id="906938"/>
    <lineage>
        <taxon>Eukaryota</taxon>
        <taxon>Viridiplantae</taxon>
        <taxon>Streptophyta</taxon>
        <taxon>Embryophyta</taxon>
        <taxon>Tracheophyta</taxon>
        <taxon>Spermatophyta</taxon>
        <taxon>Magnoliopsida</taxon>
        <taxon>Liliopsida</taxon>
        <taxon>Poales</taxon>
        <taxon>Cyperaceae</taxon>
        <taxon>Cyperoideae</taxon>
        <taxon>Rhynchosporeae</taxon>
        <taxon>Rhynchospora</taxon>
    </lineage>
</organism>
<dbReference type="InterPro" id="IPR012337">
    <property type="entry name" value="RNaseH-like_sf"/>
</dbReference>
<dbReference type="InterPro" id="IPR036397">
    <property type="entry name" value="RNaseH_sf"/>
</dbReference>